<dbReference type="GO" id="GO:0008940">
    <property type="term" value="F:nitrate reductase activity"/>
    <property type="evidence" value="ECO:0007669"/>
    <property type="project" value="InterPro"/>
</dbReference>
<evidence type="ECO:0000256" key="5">
    <source>
        <dbReference type="ARBA" id="ARBA00022485"/>
    </source>
</evidence>
<evidence type="ECO:0000313" key="12">
    <source>
        <dbReference type="EMBL" id="SVA19855.1"/>
    </source>
</evidence>
<evidence type="ECO:0000256" key="8">
    <source>
        <dbReference type="ARBA" id="ARBA00022982"/>
    </source>
</evidence>
<dbReference type="PROSITE" id="PS51379">
    <property type="entry name" value="4FE4S_FER_2"/>
    <property type="match status" value="2"/>
</dbReference>
<dbReference type="Pfam" id="PF14711">
    <property type="entry name" value="Nitr_red_bet_C"/>
    <property type="match status" value="1"/>
</dbReference>
<evidence type="ECO:0000256" key="4">
    <source>
        <dbReference type="ARBA" id="ARBA00022448"/>
    </source>
</evidence>
<dbReference type="Pfam" id="PF13247">
    <property type="entry name" value="Fer4_11"/>
    <property type="match status" value="1"/>
</dbReference>
<dbReference type="NCBIfam" id="TIGR01660">
    <property type="entry name" value="narH"/>
    <property type="match status" value="1"/>
</dbReference>
<comment type="cofactor">
    <cofactor evidence="2">
        <name>[4Fe-4S] cluster</name>
        <dbReference type="ChEBI" id="CHEBI:49883"/>
    </cofactor>
</comment>
<dbReference type="Gene3D" id="3.30.70.20">
    <property type="match status" value="3"/>
</dbReference>
<dbReference type="InterPro" id="IPR006547">
    <property type="entry name" value="NO3_Rdtase_bsu"/>
</dbReference>
<feature type="domain" description="4Fe-4S ferredoxin-type" evidence="11">
    <location>
        <begin position="7"/>
        <end position="35"/>
    </location>
</feature>
<dbReference type="EMBL" id="UINC01005214">
    <property type="protein sequence ID" value="SVA19855.1"/>
    <property type="molecule type" value="Genomic_DNA"/>
</dbReference>
<dbReference type="GO" id="GO:0042126">
    <property type="term" value="P:nitrate metabolic process"/>
    <property type="evidence" value="ECO:0007669"/>
    <property type="project" value="InterPro"/>
</dbReference>
<feature type="domain" description="4Fe-4S ferredoxin-type" evidence="11">
    <location>
        <begin position="175"/>
        <end position="206"/>
    </location>
</feature>
<dbReference type="GO" id="GO:0046872">
    <property type="term" value="F:metal ion binding"/>
    <property type="evidence" value="ECO:0007669"/>
    <property type="project" value="UniProtKB-KW"/>
</dbReference>
<comment type="cofactor">
    <cofactor evidence="1">
        <name>[3Fe-4S] cluster</name>
        <dbReference type="ChEBI" id="CHEBI:21137"/>
    </cofactor>
</comment>
<evidence type="ECO:0000256" key="9">
    <source>
        <dbReference type="ARBA" id="ARBA00023004"/>
    </source>
</evidence>
<keyword evidence="8" id="KW-0249">Electron transport</keyword>
<dbReference type="Gene3D" id="1.10.3650.10">
    <property type="entry name" value="nitrate reductase domain like"/>
    <property type="match status" value="1"/>
</dbReference>
<dbReference type="GO" id="GO:0030313">
    <property type="term" value="C:cell envelope"/>
    <property type="evidence" value="ECO:0007669"/>
    <property type="project" value="UniProtKB-SubCell"/>
</dbReference>
<dbReference type="InterPro" id="IPR038262">
    <property type="entry name" value="Nitr_red_bet_C_sf"/>
</dbReference>
<dbReference type="InterPro" id="IPR017896">
    <property type="entry name" value="4Fe4S_Fe-S-bd"/>
</dbReference>
<reference evidence="12" key="1">
    <citation type="submission" date="2018-05" db="EMBL/GenBank/DDBJ databases">
        <authorList>
            <person name="Lanie J.A."/>
            <person name="Ng W.-L."/>
            <person name="Kazmierczak K.M."/>
            <person name="Andrzejewski T.M."/>
            <person name="Davidsen T.M."/>
            <person name="Wayne K.J."/>
            <person name="Tettelin H."/>
            <person name="Glass J.I."/>
            <person name="Rusch D."/>
            <person name="Podicherti R."/>
            <person name="Tsui H.-C.T."/>
            <person name="Winkler M.E."/>
        </authorList>
    </citation>
    <scope>NUCLEOTIDE SEQUENCE</scope>
</reference>
<name>A0A381TUW8_9ZZZZ</name>
<dbReference type="GO" id="GO:0009061">
    <property type="term" value="P:anaerobic respiration"/>
    <property type="evidence" value="ECO:0007669"/>
    <property type="project" value="TreeGrafter"/>
</dbReference>
<keyword evidence="10" id="KW-0411">Iron-sulfur</keyword>
<organism evidence="12">
    <name type="scientific">marine metagenome</name>
    <dbReference type="NCBI Taxonomy" id="408172"/>
    <lineage>
        <taxon>unclassified sequences</taxon>
        <taxon>metagenomes</taxon>
        <taxon>ecological metagenomes</taxon>
    </lineage>
</organism>
<keyword evidence="5" id="KW-0004">4Fe-4S</keyword>
<dbReference type="AlphaFoldDB" id="A0A381TUW8"/>
<keyword evidence="7" id="KW-0677">Repeat</keyword>
<evidence type="ECO:0000256" key="6">
    <source>
        <dbReference type="ARBA" id="ARBA00022723"/>
    </source>
</evidence>
<dbReference type="PANTHER" id="PTHR43518">
    <property type="entry name" value="NITRATE REDUCTASE BETA SUBUNIT"/>
    <property type="match status" value="1"/>
</dbReference>
<dbReference type="GO" id="GO:0009055">
    <property type="term" value="F:electron transfer activity"/>
    <property type="evidence" value="ECO:0007669"/>
    <property type="project" value="TreeGrafter"/>
</dbReference>
<dbReference type="GO" id="GO:0016020">
    <property type="term" value="C:membrane"/>
    <property type="evidence" value="ECO:0007669"/>
    <property type="project" value="TreeGrafter"/>
</dbReference>
<dbReference type="InterPro" id="IPR029263">
    <property type="entry name" value="Nitr_red_bet_C"/>
</dbReference>
<evidence type="ECO:0000256" key="3">
    <source>
        <dbReference type="ARBA" id="ARBA00004196"/>
    </source>
</evidence>
<sequence length="514" mass="58085">MDIRSQISMVFHLDKCIGCHTCSIACKNIWSDRKGAEYMWWNNVETKPGTGYPGKWEDQNIYNGGWQKKGNKISLKGAGKTKGLLSIFHNPNLPVIDDYYEPFTYKYLDLIESPADDDQPTARPVSLITGKPMDIKMGPSWDDDLSGTPDYARNDPNLENLSPEEQQAMFQLERMAFFYLPRICNHCLNPACVAACPSGAIYKRGEDGVVLINQSVCRGWRMCVTGCPYKKTYYNWATGKSEKCILCYPRMEAGHAPACMHSCVGRIRYLGVLLYDADLLLDVASADESALVDRQMDMLMDPFDPEVIKQAKQNGIADSTIKAAQQSPIYRFVKEWGMALPLHPEYRTLPMLFYVPPLLPVMATLGKKNTNQKLNKVAKQWDDEWLYDTSTEELWGTIDDSRFPLKYLANLFSAGDTEKVKVRVKKLMAVRIYRRWKTVGDISETKANEALSEVGLTAAMAEAIYYLTSLAKFNDRFVIPPAHREEAIEMMENTGDRKGSTGFGFKEGTTKRGA</sequence>
<evidence type="ECO:0000256" key="7">
    <source>
        <dbReference type="ARBA" id="ARBA00022737"/>
    </source>
</evidence>
<dbReference type="GO" id="GO:0051539">
    <property type="term" value="F:4 iron, 4 sulfur cluster binding"/>
    <property type="evidence" value="ECO:0007669"/>
    <property type="project" value="UniProtKB-KW"/>
</dbReference>
<keyword evidence="9" id="KW-0408">Iron</keyword>
<evidence type="ECO:0000256" key="1">
    <source>
        <dbReference type="ARBA" id="ARBA00001927"/>
    </source>
</evidence>
<accession>A0A381TUW8</accession>
<evidence type="ECO:0000259" key="11">
    <source>
        <dbReference type="PROSITE" id="PS51379"/>
    </source>
</evidence>
<protein>
    <recommendedName>
        <fullName evidence="11">4Fe-4S ferredoxin-type domain-containing protein</fullName>
    </recommendedName>
</protein>
<gene>
    <name evidence="12" type="ORF">METZ01_LOCUS72709</name>
</gene>
<dbReference type="GO" id="GO:0009325">
    <property type="term" value="C:nitrate reductase complex"/>
    <property type="evidence" value="ECO:0007669"/>
    <property type="project" value="InterPro"/>
</dbReference>
<keyword evidence="6" id="KW-0479">Metal-binding</keyword>
<proteinExistence type="predicted"/>
<dbReference type="SUPFAM" id="SSF54862">
    <property type="entry name" value="4Fe-4S ferredoxins"/>
    <property type="match status" value="1"/>
</dbReference>
<evidence type="ECO:0000256" key="2">
    <source>
        <dbReference type="ARBA" id="ARBA00001966"/>
    </source>
</evidence>
<comment type="subcellular location">
    <subcellularLocation>
        <location evidence="3">Cell envelope</location>
    </subcellularLocation>
</comment>
<dbReference type="PANTHER" id="PTHR43518:SF1">
    <property type="entry name" value="RESPIRATORY NITRATE REDUCTASE 1 BETA CHAIN"/>
    <property type="match status" value="1"/>
</dbReference>
<keyword evidence="4" id="KW-0813">Transport</keyword>
<evidence type="ECO:0000256" key="10">
    <source>
        <dbReference type="ARBA" id="ARBA00023014"/>
    </source>
</evidence>